<evidence type="ECO:0000313" key="1">
    <source>
        <dbReference type="EMBL" id="GFH16777.1"/>
    </source>
</evidence>
<dbReference type="InterPro" id="IPR036396">
    <property type="entry name" value="Cyt_P450_sf"/>
</dbReference>
<dbReference type="GO" id="GO:0016705">
    <property type="term" value="F:oxidoreductase activity, acting on paired donors, with incorporation or reduction of molecular oxygen"/>
    <property type="evidence" value="ECO:0007669"/>
    <property type="project" value="InterPro"/>
</dbReference>
<dbReference type="GO" id="GO:0005506">
    <property type="term" value="F:iron ion binding"/>
    <property type="evidence" value="ECO:0007669"/>
    <property type="project" value="InterPro"/>
</dbReference>
<dbReference type="GO" id="GO:0004497">
    <property type="term" value="F:monooxygenase activity"/>
    <property type="evidence" value="ECO:0007669"/>
    <property type="project" value="InterPro"/>
</dbReference>
<dbReference type="GO" id="GO:0020037">
    <property type="term" value="F:heme binding"/>
    <property type="evidence" value="ECO:0007669"/>
    <property type="project" value="InterPro"/>
</dbReference>
<comment type="caution">
    <text evidence="1">The sequence shown here is derived from an EMBL/GenBank/DDBJ whole genome shotgun (WGS) entry which is preliminary data.</text>
</comment>
<dbReference type="EMBL" id="BLLF01001050">
    <property type="protein sequence ID" value="GFH16777.1"/>
    <property type="molecule type" value="Genomic_DNA"/>
</dbReference>
<name>A0A699Z2J1_HAELA</name>
<accession>A0A699Z2J1</accession>
<protein>
    <recommendedName>
        <fullName evidence="3">Cytochrome P450</fullName>
    </recommendedName>
</protein>
<evidence type="ECO:0008006" key="3">
    <source>
        <dbReference type="Google" id="ProtNLM"/>
    </source>
</evidence>
<dbReference type="Gene3D" id="1.10.630.10">
    <property type="entry name" value="Cytochrome P450"/>
    <property type="match status" value="1"/>
</dbReference>
<dbReference type="AlphaFoldDB" id="A0A699Z2J1"/>
<evidence type="ECO:0000313" key="2">
    <source>
        <dbReference type="Proteomes" id="UP000485058"/>
    </source>
</evidence>
<proteinExistence type="predicted"/>
<dbReference type="SUPFAM" id="SSF48264">
    <property type="entry name" value="Cytochrome P450"/>
    <property type="match status" value="1"/>
</dbReference>
<gene>
    <name evidence="1" type="ORF">HaLaN_13268</name>
</gene>
<feature type="non-terminal residue" evidence="1">
    <location>
        <position position="1"/>
    </location>
</feature>
<sequence length="191" mass="20687">SALLDLRKIPGPWTTGLPLFGNMFQVMRLDYHRLLLQWANQFGGIYRVRALWIDSVVVTDPKLLATICGRGPGALEKASIIPMHSSQTIGPVPQACVPPGVLQMCSVAGHPNLVSAKTDPAWRAVRKAVATSLSLQNIKKKYPVMQGCVEKMVHQLAELSDACAATGNPPLIVDVDQMAARVTLDVIGLVW</sequence>
<keyword evidence="2" id="KW-1185">Reference proteome</keyword>
<organism evidence="1 2">
    <name type="scientific">Haematococcus lacustris</name>
    <name type="common">Green alga</name>
    <name type="synonym">Haematococcus pluvialis</name>
    <dbReference type="NCBI Taxonomy" id="44745"/>
    <lineage>
        <taxon>Eukaryota</taxon>
        <taxon>Viridiplantae</taxon>
        <taxon>Chlorophyta</taxon>
        <taxon>core chlorophytes</taxon>
        <taxon>Chlorophyceae</taxon>
        <taxon>CS clade</taxon>
        <taxon>Chlamydomonadales</taxon>
        <taxon>Haematococcaceae</taxon>
        <taxon>Haematococcus</taxon>
    </lineage>
</organism>
<dbReference type="Proteomes" id="UP000485058">
    <property type="component" value="Unassembled WGS sequence"/>
</dbReference>
<reference evidence="1 2" key="1">
    <citation type="submission" date="2020-02" db="EMBL/GenBank/DDBJ databases">
        <title>Draft genome sequence of Haematococcus lacustris strain NIES-144.</title>
        <authorList>
            <person name="Morimoto D."/>
            <person name="Nakagawa S."/>
            <person name="Yoshida T."/>
            <person name="Sawayama S."/>
        </authorList>
    </citation>
    <scope>NUCLEOTIDE SEQUENCE [LARGE SCALE GENOMIC DNA]</scope>
    <source>
        <strain evidence="1 2">NIES-144</strain>
    </source>
</reference>
<dbReference type="PANTHER" id="PTHR24301">
    <property type="entry name" value="THROMBOXANE-A SYNTHASE"/>
    <property type="match status" value="1"/>
</dbReference>
<dbReference type="PANTHER" id="PTHR24301:SF2">
    <property type="entry name" value="THROMBOXANE-A SYNTHASE"/>
    <property type="match status" value="1"/>
</dbReference>